<reference evidence="7" key="1">
    <citation type="submission" date="2020-01" db="EMBL/GenBank/DDBJ databases">
        <authorList>
            <person name="Meier V. D."/>
            <person name="Meier V D."/>
        </authorList>
    </citation>
    <scope>NUCLEOTIDE SEQUENCE</scope>
    <source>
        <strain evidence="7">HLG_WM_MAG_10</strain>
    </source>
</reference>
<protein>
    <recommendedName>
        <fullName evidence="3 5">GTP cyclohydrolase 1 type 2 homolog</fullName>
    </recommendedName>
</protein>
<dbReference type="FunFam" id="3.30.70.120:FF:000006">
    <property type="entry name" value="GTP cyclohydrolase 1 type 2 homolog"/>
    <property type="match status" value="1"/>
</dbReference>
<sequence length="369" mass="41122">MISKMKIKDVVEYLESIAPRSLQESYDNAGLIVGDKNLAVTGILIALDTIEAVLEEAIQKGCNLVVAHHPIVFSGLKTFTGKSYVERVIIKAIKNDIAIYVAHTNLDNVYQNGVNGKIAEKLGLTKTRILNPKKGLLKKLSVFVPIKATESIKNKLFAVGAGSIGKYSECSFRTEGIGSFKANDSCHPTVGEIGTQHEEKEHRLEVVFPAYLQQAVIRTLIQAHPYEEVAYDIYALDNVHQEIGSGLVGELEEPMETMAFLNLLKQNMKADGIRYTALCKKEIKRVALCGGAGSFLLRNALGVQADIFITGDYKYHQFFDAENRIIIADIGHYESEQYTIELFYELLTQKFRNFAIHCTQVNTNPINYL</sequence>
<dbReference type="FunFam" id="3.40.1390.30:FF:000001">
    <property type="entry name" value="GTP cyclohydrolase 1 type 2"/>
    <property type="match status" value="1"/>
</dbReference>
<dbReference type="InterPro" id="IPR017221">
    <property type="entry name" value="DUF34/NIF3_bac"/>
</dbReference>
<evidence type="ECO:0000313" key="7">
    <source>
        <dbReference type="EMBL" id="CAA6811598.1"/>
    </source>
</evidence>
<comment type="subunit">
    <text evidence="2">Homohexamer.</text>
</comment>
<feature type="binding site" evidence="6">
    <location>
        <position position="69"/>
    </location>
    <ligand>
        <name>a divalent metal cation</name>
        <dbReference type="ChEBI" id="CHEBI:60240"/>
        <label>1</label>
    </ligand>
</feature>
<comment type="similarity">
    <text evidence="1 5">Belongs to the GTP cyclohydrolase I type 2/NIF3 family.</text>
</comment>
<dbReference type="EMBL" id="CACVAQ010000177">
    <property type="protein sequence ID" value="CAA6811598.1"/>
    <property type="molecule type" value="Genomic_DNA"/>
</dbReference>
<dbReference type="AlphaFoldDB" id="A0A6S6SMP5"/>
<accession>A0A6S6SMP5</accession>
<dbReference type="InterPro" id="IPR015867">
    <property type="entry name" value="N-reg_PII/ATP_PRibTrfase_C"/>
</dbReference>
<dbReference type="Pfam" id="PF01784">
    <property type="entry name" value="DUF34_NIF3"/>
    <property type="match status" value="1"/>
</dbReference>
<proteinExistence type="inferred from homology"/>
<evidence type="ECO:0000256" key="3">
    <source>
        <dbReference type="ARBA" id="ARBA00022112"/>
    </source>
</evidence>
<evidence type="ECO:0000256" key="6">
    <source>
        <dbReference type="PIRSR" id="PIRSR602678-1"/>
    </source>
</evidence>
<gene>
    <name evidence="7" type="ORF">HELGO_WM14831</name>
</gene>
<dbReference type="Gene3D" id="3.30.70.120">
    <property type="match status" value="1"/>
</dbReference>
<organism evidence="7">
    <name type="scientific">uncultured Aureispira sp</name>
    <dbReference type="NCBI Taxonomy" id="1331704"/>
    <lineage>
        <taxon>Bacteria</taxon>
        <taxon>Pseudomonadati</taxon>
        <taxon>Bacteroidota</taxon>
        <taxon>Saprospiria</taxon>
        <taxon>Saprospirales</taxon>
        <taxon>Saprospiraceae</taxon>
        <taxon>Aureispira</taxon>
        <taxon>environmental samples</taxon>
    </lineage>
</organism>
<feature type="binding site" evidence="6">
    <location>
        <position position="68"/>
    </location>
    <ligand>
        <name>a divalent metal cation</name>
        <dbReference type="ChEBI" id="CHEBI:60240"/>
        <label>1</label>
    </ligand>
</feature>
<dbReference type="PANTHER" id="PTHR13799">
    <property type="entry name" value="NGG1 INTERACTING FACTOR 3"/>
    <property type="match status" value="1"/>
</dbReference>
<dbReference type="GO" id="GO:0005737">
    <property type="term" value="C:cytoplasm"/>
    <property type="evidence" value="ECO:0007669"/>
    <property type="project" value="TreeGrafter"/>
</dbReference>
<dbReference type="InterPro" id="IPR002678">
    <property type="entry name" value="DUF34/NIF3"/>
</dbReference>
<dbReference type="GO" id="GO:0046872">
    <property type="term" value="F:metal ion binding"/>
    <property type="evidence" value="ECO:0007669"/>
    <property type="project" value="UniProtKB-UniRule"/>
</dbReference>
<evidence type="ECO:0000256" key="2">
    <source>
        <dbReference type="ARBA" id="ARBA00011643"/>
    </source>
</evidence>
<feature type="binding site" evidence="6">
    <location>
        <position position="332"/>
    </location>
    <ligand>
        <name>a divalent metal cation</name>
        <dbReference type="ChEBI" id="CHEBI:60240"/>
        <label>1</label>
    </ligand>
</feature>
<evidence type="ECO:0000256" key="1">
    <source>
        <dbReference type="ARBA" id="ARBA00006964"/>
    </source>
</evidence>
<dbReference type="SUPFAM" id="SSF102705">
    <property type="entry name" value="NIF3 (NGG1p interacting factor 3)-like"/>
    <property type="match status" value="1"/>
</dbReference>
<dbReference type="NCBIfam" id="TIGR00486">
    <property type="entry name" value="YbgI_SA1388"/>
    <property type="match status" value="1"/>
</dbReference>
<keyword evidence="4 5" id="KW-0479">Metal-binding</keyword>
<feature type="binding site" evidence="6">
    <location>
        <position position="336"/>
    </location>
    <ligand>
        <name>a divalent metal cation</name>
        <dbReference type="ChEBI" id="CHEBI:60240"/>
        <label>1</label>
    </ligand>
</feature>
<evidence type="ECO:0000256" key="5">
    <source>
        <dbReference type="PIRNR" id="PIRNR037489"/>
    </source>
</evidence>
<dbReference type="InterPro" id="IPR036069">
    <property type="entry name" value="DUF34/NIF3_sf"/>
</dbReference>
<evidence type="ECO:0000256" key="4">
    <source>
        <dbReference type="ARBA" id="ARBA00022723"/>
    </source>
</evidence>
<feature type="binding site" evidence="6">
    <location>
        <position position="107"/>
    </location>
    <ligand>
        <name>a divalent metal cation</name>
        <dbReference type="ChEBI" id="CHEBI:60240"/>
        <label>1</label>
    </ligand>
</feature>
<name>A0A6S6SMP5_9BACT</name>
<dbReference type="PANTHER" id="PTHR13799:SF14">
    <property type="entry name" value="GTP CYCLOHYDROLASE 1 TYPE 2 HOMOLOG"/>
    <property type="match status" value="1"/>
</dbReference>
<dbReference type="PIRSF" id="PIRSF037489">
    <property type="entry name" value="UCP037489_NIF3_YqfO"/>
    <property type="match status" value="1"/>
</dbReference>
<dbReference type="Gene3D" id="3.40.1390.30">
    <property type="entry name" value="NIF3 (NGG1p interacting factor 3)-like"/>
    <property type="match status" value="1"/>
</dbReference>